<dbReference type="Proteomes" id="UP000306145">
    <property type="component" value="Unassembled WGS sequence"/>
</dbReference>
<keyword evidence="2" id="KW-0808">Transferase</keyword>
<proteinExistence type="predicted"/>
<keyword evidence="3" id="KW-1185">Reference proteome</keyword>
<name>A0A5C4QHC9_9ACTN</name>
<dbReference type="GO" id="GO:0016747">
    <property type="term" value="F:acyltransferase activity, transferring groups other than amino-acyl groups"/>
    <property type="evidence" value="ECO:0007669"/>
    <property type="project" value="InterPro"/>
</dbReference>
<protein>
    <submittedName>
        <fullName evidence="2">GNAT family N-acetyltransferase</fullName>
    </submittedName>
</protein>
<sequence>MIEDLHLRHHSADEAKRVLDQLVDLYLEVYPDDGEFHSEDRYRRQLDLHMQRAGWEMVTATINEALVGYIYGFPLPPQTRWWEGIHEPAPPGFTDENGTRTFALSELLVHPAWRRQGIAAALHDALVLSRPERRTTLLVRSDNDVAQRAYEAWGWSKVTKLQPHWEGAPIFDVLVRTSVDVD</sequence>
<evidence type="ECO:0000313" key="2">
    <source>
        <dbReference type="EMBL" id="TNH22074.1"/>
    </source>
</evidence>
<dbReference type="InterPro" id="IPR000182">
    <property type="entry name" value="GNAT_dom"/>
</dbReference>
<dbReference type="PROSITE" id="PS51186">
    <property type="entry name" value="GNAT"/>
    <property type="match status" value="1"/>
</dbReference>
<dbReference type="CDD" id="cd04301">
    <property type="entry name" value="NAT_SF"/>
    <property type="match status" value="1"/>
</dbReference>
<comment type="caution">
    <text evidence="2">The sequence shown here is derived from an EMBL/GenBank/DDBJ whole genome shotgun (WGS) entry which is preliminary data.</text>
</comment>
<evidence type="ECO:0000313" key="3">
    <source>
        <dbReference type="Proteomes" id="UP000306145"/>
    </source>
</evidence>
<evidence type="ECO:0000259" key="1">
    <source>
        <dbReference type="PROSITE" id="PS51186"/>
    </source>
</evidence>
<organism evidence="2 3">
    <name type="scientific">Micromonospora orduensis</name>
    <dbReference type="NCBI Taxonomy" id="1420891"/>
    <lineage>
        <taxon>Bacteria</taxon>
        <taxon>Bacillati</taxon>
        <taxon>Actinomycetota</taxon>
        <taxon>Actinomycetes</taxon>
        <taxon>Micromonosporales</taxon>
        <taxon>Micromonosporaceae</taxon>
        <taxon>Micromonospora</taxon>
    </lineage>
</organism>
<dbReference type="InterPro" id="IPR016181">
    <property type="entry name" value="Acyl_CoA_acyltransferase"/>
</dbReference>
<feature type="domain" description="N-acetyltransferase" evidence="1">
    <location>
        <begin position="7"/>
        <end position="180"/>
    </location>
</feature>
<gene>
    <name evidence="2" type="ORF">FHG89_29910</name>
</gene>
<dbReference type="OrthoDB" id="4536199at2"/>
<dbReference type="Pfam" id="PF00583">
    <property type="entry name" value="Acetyltransf_1"/>
    <property type="match status" value="1"/>
</dbReference>
<dbReference type="AlphaFoldDB" id="A0A5C4QHC9"/>
<dbReference type="EMBL" id="VDFY01000277">
    <property type="protein sequence ID" value="TNH22074.1"/>
    <property type="molecule type" value="Genomic_DNA"/>
</dbReference>
<reference evidence="2 3" key="1">
    <citation type="submission" date="2019-06" db="EMBL/GenBank/DDBJ databases">
        <title>Micromonospora ordensis sp. nov., isolated from deep marine sediment.</title>
        <authorList>
            <person name="Veyisoglu A."/>
            <person name="Carro L."/>
            <person name="Klenk H.-P."/>
            <person name="Sahin N."/>
        </authorList>
    </citation>
    <scope>NUCLEOTIDE SEQUENCE [LARGE SCALE GENOMIC DNA]</scope>
    <source>
        <strain evidence="2 3">S2509</strain>
    </source>
</reference>
<accession>A0A5C4QHC9</accession>
<dbReference type="RefSeq" id="WP_139587732.1">
    <property type="nucleotide sequence ID" value="NZ_VDFY01000277.1"/>
</dbReference>
<dbReference type="SUPFAM" id="SSF55729">
    <property type="entry name" value="Acyl-CoA N-acyltransferases (Nat)"/>
    <property type="match status" value="1"/>
</dbReference>
<dbReference type="Gene3D" id="3.40.630.30">
    <property type="match status" value="1"/>
</dbReference>